<dbReference type="OrthoDB" id="6363283at2"/>
<protein>
    <submittedName>
        <fullName evidence="3">PD-(D/E)XK nuclease superfamily protein</fullName>
    </submittedName>
</protein>
<keyword evidence="1" id="KW-0812">Transmembrane</keyword>
<dbReference type="Pfam" id="PF12705">
    <property type="entry name" value="PDDEXK_1"/>
    <property type="match status" value="1"/>
</dbReference>
<gene>
    <name evidence="3" type="ORF">SAMN05444390_10983</name>
</gene>
<name>A0A1H6DUR6_9GAMM</name>
<sequence length="185" mass="21076">MWELFKEFVRWFRDFQSIWLVLLTVFVFYMLVINARRGGIRRPPTDPTLGELAWVDEGRHIKPFFNHEFKVLGKPDAIYDKGGRITTVEFKSRRGPVFDSDRVQALTAALAARAGGYNISQAVVRTKTVEHTFELPHDDLALYQVVQPYVEIVRRIKCGGIGEALPAKTKCRACAFKADCSQRAA</sequence>
<dbReference type="InterPro" id="IPR011604">
    <property type="entry name" value="PDDEXK-like_dom_sf"/>
</dbReference>
<organism evidence="3 4">
    <name type="scientific">Marinobacterium lutimaris</name>
    <dbReference type="NCBI Taxonomy" id="568106"/>
    <lineage>
        <taxon>Bacteria</taxon>
        <taxon>Pseudomonadati</taxon>
        <taxon>Pseudomonadota</taxon>
        <taxon>Gammaproteobacteria</taxon>
        <taxon>Oceanospirillales</taxon>
        <taxon>Oceanospirillaceae</taxon>
        <taxon>Marinobacterium</taxon>
    </lineage>
</organism>
<evidence type="ECO:0000256" key="1">
    <source>
        <dbReference type="SAM" id="Phobius"/>
    </source>
</evidence>
<keyword evidence="1" id="KW-0472">Membrane</keyword>
<dbReference type="EMBL" id="FNVQ01000009">
    <property type="protein sequence ID" value="SEG88446.1"/>
    <property type="molecule type" value="Genomic_DNA"/>
</dbReference>
<evidence type="ECO:0000313" key="3">
    <source>
        <dbReference type="EMBL" id="SEG88446.1"/>
    </source>
</evidence>
<keyword evidence="4" id="KW-1185">Reference proteome</keyword>
<reference evidence="3 4" key="1">
    <citation type="submission" date="2016-10" db="EMBL/GenBank/DDBJ databases">
        <authorList>
            <person name="de Groot N.N."/>
        </authorList>
    </citation>
    <scope>NUCLEOTIDE SEQUENCE [LARGE SCALE GENOMIC DNA]</scope>
    <source>
        <strain evidence="3 4">DSM 22012</strain>
    </source>
</reference>
<dbReference type="InterPro" id="IPR038726">
    <property type="entry name" value="PDDEXK_AddAB-type"/>
</dbReference>
<feature type="domain" description="PD-(D/E)XK endonuclease-like" evidence="2">
    <location>
        <begin position="67"/>
        <end position="180"/>
    </location>
</feature>
<evidence type="ECO:0000313" key="4">
    <source>
        <dbReference type="Proteomes" id="UP000236745"/>
    </source>
</evidence>
<dbReference type="RefSeq" id="WP_104005882.1">
    <property type="nucleotide sequence ID" value="NZ_FNVQ01000009.1"/>
</dbReference>
<feature type="transmembrane region" description="Helical" evidence="1">
    <location>
        <begin position="15"/>
        <end position="33"/>
    </location>
</feature>
<evidence type="ECO:0000259" key="2">
    <source>
        <dbReference type="Pfam" id="PF12705"/>
    </source>
</evidence>
<keyword evidence="1" id="KW-1133">Transmembrane helix</keyword>
<proteinExistence type="predicted"/>
<accession>A0A1H6DUR6</accession>
<dbReference type="Proteomes" id="UP000236745">
    <property type="component" value="Unassembled WGS sequence"/>
</dbReference>
<dbReference type="Gene3D" id="3.90.320.10">
    <property type="match status" value="1"/>
</dbReference>
<dbReference type="AlphaFoldDB" id="A0A1H6DUR6"/>